<keyword evidence="5" id="KW-1185">Reference proteome</keyword>
<name>A0AAN7BJB0_9PEZI</name>
<accession>A0AAN7BJB0</accession>
<comment type="caution">
    <text evidence="4">The sequence shown here is derived from an EMBL/GenBank/DDBJ whole genome shotgun (WGS) entry which is preliminary data.</text>
</comment>
<gene>
    <name evidence="4" type="ORF">QBC38DRAFT_446526</name>
</gene>
<reference evidence="4" key="1">
    <citation type="journal article" date="2023" name="Mol. Phylogenet. Evol.">
        <title>Genome-scale phylogeny and comparative genomics of the fungal order Sordariales.</title>
        <authorList>
            <person name="Hensen N."/>
            <person name="Bonometti L."/>
            <person name="Westerberg I."/>
            <person name="Brannstrom I.O."/>
            <person name="Guillou S."/>
            <person name="Cros-Aarteil S."/>
            <person name="Calhoun S."/>
            <person name="Haridas S."/>
            <person name="Kuo A."/>
            <person name="Mondo S."/>
            <person name="Pangilinan J."/>
            <person name="Riley R."/>
            <person name="LaButti K."/>
            <person name="Andreopoulos B."/>
            <person name="Lipzen A."/>
            <person name="Chen C."/>
            <person name="Yan M."/>
            <person name="Daum C."/>
            <person name="Ng V."/>
            <person name="Clum A."/>
            <person name="Steindorff A."/>
            <person name="Ohm R.A."/>
            <person name="Martin F."/>
            <person name="Silar P."/>
            <person name="Natvig D.O."/>
            <person name="Lalanne C."/>
            <person name="Gautier V."/>
            <person name="Ament-Velasquez S.L."/>
            <person name="Kruys A."/>
            <person name="Hutchinson M.I."/>
            <person name="Powell A.J."/>
            <person name="Barry K."/>
            <person name="Miller A.N."/>
            <person name="Grigoriev I.V."/>
            <person name="Debuchy R."/>
            <person name="Gladieux P."/>
            <person name="Hiltunen Thoren M."/>
            <person name="Johannesson H."/>
        </authorList>
    </citation>
    <scope>NUCLEOTIDE SEQUENCE</scope>
    <source>
        <strain evidence="4">CBS 990.96</strain>
    </source>
</reference>
<dbReference type="EMBL" id="MU865395">
    <property type="protein sequence ID" value="KAK4224351.1"/>
    <property type="molecule type" value="Genomic_DNA"/>
</dbReference>
<organism evidence="4 5">
    <name type="scientific">Podospora fimiseda</name>
    <dbReference type="NCBI Taxonomy" id="252190"/>
    <lineage>
        <taxon>Eukaryota</taxon>
        <taxon>Fungi</taxon>
        <taxon>Dikarya</taxon>
        <taxon>Ascomycota</taxon>
        <taxon>Pezizomycotina</taxon>
        <taxon>Sordariomycetes</taxon>
        <taxon>Sordariomycetidae</taxon>
        <taxon>Sordariales</taxon>
        <taxon>Podosporaceae</taxon>
        <taxon>Podospora</taxon>
    </lineage>
</organism>
<keyword evidence="2" id="KW-0472">Membrane</keyword>
<feature type="transmembrane region" description="Helical" evidence="2">
    <location>
        <begin position="197"/>
        <end position="220"/>
    </location>
</feature>
<proteinExistence type="predicted"/>
<keyword evidence="3" id="KW-0732">Signal</keyword>
<dbReference type="Proteomes" id="UP001301958">
    <property type="component" value="Unassembled WGS sequence"/>
</dbReference>
<feature type="signal peptide" evidence="3">
    <location>
        <begin position="1"/>
        <end position="31"/>
    </location>
</feature>
<feature type="compositionally biased region" description="Low complexity" evidence="1">
    <location>
        <begin position="154"/>
        <end position="171"/>
    </location>
</feature>
<evidence type="ECO:0000256" key="3">
    <source>
        <dbReference type="SAM" id="SignalP"/>
    </source>
</evidence>
<dbReference type="AlphaFoldDB" id="A0AAN7BJB0"/>
<protein>
    <submittedName>
        <fullName evidence="4">Uncharacterized protein</fullName>
    </submittedName>
</protein>
<reference evidence="4" key="2">
    <citation type="submission" date="2023-05" db="EMBL/GenBank/DDBJ databases">
        <authorList>
            <consortium name="Lawrence Berkeley National Laboratory"/>
            <person name="Steindorff A."/>
            <person name="Hensen N."/>
            <person name="Bonometti L."/>
            <person name="Westerberg I."/>
            <person name="Brannstrom I.O."/>
            <person name="Guillou S."/>
            <person name="Cros-Aarteil S."/>
            <person name="Calhoun S."/>
            <person name="Haridas S."/>
            <person name="Kuo A."/>
            <person name="Mondo S."/>
            <person name="Pangilinan J."/>
            <person name="Riley R."/>
            <person name="Labutti K."/>
            <person name="Andreopoulos B."/>
            <person name="Lipzen A."/>
            <person name="Chen C."/>
            <person name="Yanf M."/>
            <person name="Daum C."/>
            <person name="Ng V."/>
            <person name="Clum A."/>
            <person name="Ohm R."/>
            <person name="Martin F."/>
            <person name="Silar P."/>
            <person name="Natvig D."/>
            <person name="Lalanne C."/>
            <person name="Gautier V."/>
            <person name="Ament-Velasquez S.L."/>
            <person name="Kruys A."/>
            <person name="Hutchinson M.I."/>
            <person name="Powell A.J."/>
            <person name="Barry K."/>
            <person name="Miller A.N."/>
            <person name="Grigoriev I.V."/>
            <person name="Debuchy R."/>
            <person name="Gladieux P."/>
            <person name="Thoren M.H."/>
            <person name="Johannesson H."/>
        </authorList>
    </citation>
    <scope>NUCLEOTIDE SEQUENCE</scope>
    <source>
        <strain evidence="4">CBS 990.96</strain>
    </source>
</reference>
<sequence>MALKRSRQTMHSKISMKSLVGLCLLVGVASAQDIITTTPPGFRGYRIFSNGATETVTCDPGNTFFASSTYAACCPVTGRCNFLSACEGGTFSRIFGGTGVCTSPYPSCMSITIYPTFPAGDQTWLYFACGLGNTVEAPYSTLYRETAAATTTSSRSLSTSTSATSSSQTISLGPVNTSPVQSTDDKDLEEGGSSSKAWIAGAVVGPLLAIAVIGLAVFFIRRRKRPDTFGDNGEMNGGVSQPYMAAHAGYQGGPGVPQHYYGAQMPAVTDWQKNGVPARTDTVSPLSGLPAYTDPKHISAQHVTEVSMNPSGASYPAELAVYPAAGGHVAELANNQRESMAELPGPVIQGNGQRQ</sequence>
<evidence type="ECO:0000256" key="1">
    <source>
        <dbReference type="SAM" id="MobiDB-lite"/>
    </source>
</evidence>
<keyword evidence="2" id="KW-1133">Transmembrane helix</keyword>
<feature type="region of interest" description="Disordered" evidence="1">
    <location>
        <begin position="154"/>
        <end position="191"/>
    </location>
</feature>
<evidence type="ECO:0000313" key="4">
    <source>
        <dbReference type="EMBL" id="KAK4224351.1"/>
    </source>
</evidence>
<feature type="chain" id="PRO_5042948594" evidence="3">
    <location>
        <begin position="32"/>
        <end position="355"/>
    </location>
</feature>
<evidence type="ECO:0000256" key="2">
    <source>
        <dbReference type="SAM" id="Phobius"/>
    </source>
</evidence>
<dbReference type="CDD" id="cd12087">
    <property type="entry name" value="TM_EGFR-like"/>
    <property type="match status" value="1"/>
</dbReference>
<keyword evidence="2" id="KW-0812">Transmembrane</keyword>
<evidence type="ECO:0000313" key="5">
    <source>
        <dbReference type="Proteomes" id="UP001301958"/>
    </source>
</evidence>